<proteinExistence type="predicted"/>
<organism evidence="1 2">
    <name type="scientific">Melastoma candidum</name>
    <dbReference type="NCBI Taxonomy" id="119954"/>
    <lineage>
        <taxon>Eukaryota</taxon>
        <taxon>Viridiplantae</taxon>
        <taxon>Streptophyta</taxon>
        <taxon>Embryophyta</taxon>
        <taxon>Tracheophyta</taxon>
        <taxon>Spermatophyta</taxon>
        <taxon>Magnoliopsida</taxon>
        <taxon>eudicotyledons</taxon>
        <taxon>Gunneridae</taxon>
        <taxon>Pentapetalae</taxon>
        <taxon>rosids</taxon>
        <taxon>malvids</taxon>
        <taxon>Myrtales</taxon>
        <taxon>Melastomataceae</taxon>
        <taxon>Melastomatoideae</taxon>
        <taxon>Melastomateae</taxon>
        <taxon>Melastoma</taxon>
    </lineage>
</organism>
<dbReference type="Proteomes" id="UP001057402">
    <property type="component" value="Chromosome 4"/>
</dbReference>
<gene>
    <name evidence="1" type="ORF">MLD38_016275</name>
</gene>
<reference evidence="2" key="1">
    <citation type="journal article" date="2023" name="Front. Plant Sci.">
        <title>Chromosomal-level genome assembly of Melastoma candidum provides insights into trichome evolution.</title>
        <authorList>
            <person name="Zhong Y."/>
            <person name="Wu W."/>
            <person name="Sun C."/>
            <person name="Zou P."/>
            <person name="Liu Y."/>
            <person name="Dai S."/>
            <person name="Zhou R."/>
        </authorList>
    </citation>
    <scope>NUCLEOTIDE SEQUENCE [LARGE SCALE GENOMIC DNA]</scope>
</reference>
<evidence type="ECO:0000313" key="2">
    <source>
        <dbReference type="Proteomes" id="UP001057402"/>
    </source>
</evidence>
<keyword evidence="2" id="KW-1185">Reference proteome</keyword>
<protein>
    <submittedName>
        <fullName evidence="1">Uncharacterized protein</fullName>
    </submittedName>
</protein>
<evidence type="ECO:0000313" key="1">
    <source>
        <dbReference type="EMBL" id="KAI4378851.1"/>
    </source>
</evidence>
<dbReference type="EMBL" id="CM042883">
    <property type="protein sequence ID" value="KAI4378851.1"/>
    <property type="molecule type" value="Genomic_DNA"/>
</dbReference>
<name>A0ACB9RKU8_9MYRT</name>
<sequence>MNSMERQGCHRSALEVCKLLLSLESEDPLGALSCIDYFTLRADEYLWLEGFSQDYVQDNSLWLFPNFSFSLAICWFYLEQEELKNNNSSHGKSSSVNLLKQALLLYPSVLKKLVGKVPLKDQFLQKIVKHTFFRSENLGLPSLDHLINIYVERNYLIWRSPDLQNLLHDAVKATMEALETHEREVEDWACLRKETFSATKNEYSYLLVSDLSDSVPSISPENLEHFVVGPGIGQPPPLEAHPFNRRVEDVIDIGDRNTLAALFESILPWVNYGRGDDDLDYLDDNNDHDSGD</sequence>
<comment type="caution">
    <text evidence="1">The sequence shown here is derived from an EMBL/GenBank/DDBJ whole genome shotgun (WGS) entry which is preliminary data.</text>
</comment>
<accession>A0ACB9RKU8</accession>